<sequence length="250" mass="28712">MPKPPITFRHLKTSKLITGGRTIHRHWFAWSDRTSNALLTAHFAFLDADGNELTAARFSMPKVTVTGRDDEGKPIYNINNWVSIDDEGDNQPTQVRYYVVSGLLKKERCRNDSAGCQAGRFNDIRGMSHQITFDLLKGLRDRLQENIPTLDAPPTGFDTWADFYMHVMANIPDEARNLWWMTLAQSEPLPDDMQAFGLTCRYIQEQVDLERAVTQKQTITIGFDEPTEIDITELTRGFTMGIRYPRRLKE</sequence>
<dbReference type="STRING" id="1166018.FAES_1813"/>
<evidence type="ECO:0000313" key="1">
    <source>
        <dbReference type="EMBL" id="CCG99823.1"/>
    </source>
</evidence>
<name>I0K6S0_9BACT</name>
<proteinExistence type="predicted"/>
<protein>
    <submittedName>
        <fullName evidence="1">Uncharacterized protein</fullName>
    </submittedName>
</protein>
<keyword evidence="2" id="KW-1185">Reference proteome</keyword>
<dbReference type="OrthoDB" id="965710at2"/>
<dbReference type="Proteomes" id="UP000011058">
    <property type="component" value="Chromosome"/>
</dbReference>
<reference evidence="1 2" key="1">
    <citation type="journal article" date="2012" name="J. Bacteriol.">
        <title>Genome Sequence of Fibrella aestuarina BUZ 2T, a Filamentous Marine Bacterium.</title>
        <authorList>
            <person name="Filippini M."/>
            <person name="Qi W."/>
            <person name="Blom J."/>
            <person name="Goesmann A."/>
            <person name="Smits T.H."/>
            <person name="Bagheri H.C."/>
        </authorList>
    </citation>
    <scope>NUCLEOTIDE SEQUENCE [LARGE SCALE GENOMIC DNA]</scope>
    <source>
        <strain evidence="2">BUZ 2T</strain>
    </source>
</reference>
<dbReference type="HOGENOM" id="CLU_1110129_0_0_10"/>
<evidence type="ECO:0000313" key="2">
    <source>
        <dbReference type="Proteomes" id="UP000011058"/>
    </source>
</evidence>
<gene>
    <name evidence="1" type="ORF">FAES_1813</name>
</gene>
<dbReference type="AlphaFoldDB" id="I0K6S0"/>
<dbReference type="RefSeq" id="WP_015330922.1">
    <property type="nucleotide sequence ID" value="NC_020054.1"/>
</dbReference>
<accession>I0K6S0</accession>
<dbReference type="EMBL" id="HE796683">
    <property type="protein sequence ID" value="CCG99823.1"/>
    <property type="molecule type" value="Genomic_DNA"/>
</dbReference>
<dbReference type="KEGG" id="fae:FAES_1813"/>
<organism evidence="1 2">
    <name type="scientific">Fibrella aestuarina BUZ 2</name>
    <dbReference type="NCBI Taxonomy" id="1166018"/>
    <lineage>
        <taxon>Bacteria</taxon>
        <taxon>Pseudomonadati</taxon>
        <taxon>Bacteroidota</taxon>
        <taxon>Cytophagia</taxon>
        <taxon>Cytophagales</taxon>
        <taxon>Spirosomataceae</taxon>
        <taxon>Fibrella</taxon>
    </lineage>
</organism>